<dbReference type="CDD" id="cd18186">
    <property type="entry name" value="BTB_POZ_ZBTB_KLHL-like"/>
    <property type="match status" value="1"/>
</dbReference>
<dbReference type="Gene3D" id="2.60.210.10">
    <property type="entry name" value="Apoptosis, Tumor Necrosis Factor Receptor Associated Protein 2, Chain A"/>
    <property type="match status" value="1"/>
</dbReference>
<feature type="domain" description="BTB" evidence="1">
    <location>
        <begin position="161"/>
        <end position="220"/>
    </location>
</feature>
<evidence type="ECO:0000313" key="2">
    <source>
        <dbReference type="Proteomes" id="UP000887578"/>
    </source>
</evidence>
<protein>
    <submittedName>
        <fullName evidence="3">BTB domain-containing protein</fullName>
    </submittedName>
</protein>
<dbReference type="PANTHER" id="PTHR24413">
    <property type="entry name" value="SPECKLE-TYPE POZ PROTEIN"/>
    <property type="match status" value="1"/>
</dbReference>
<dbReference type="Proteomes" id="UP000887578">
    <property type="component" value="Unplaced"/>
</dbReference>
<evidence type="ECO:0000259" key="1">
    <source>
        <dbReference type="PROSITE" id="PS50097"/>
    </source>
</evidence>
<dbReference type="InterPro" id="IPR011333">
    <property type="entry name" value="SKP1/BTB/POZ_sf"/>
</dbReference>
<dbReference type="Gene3D" id="3.30.710.10">
    <property type="entry name" value="Potassium Channel Kv1.1, Chain A"/>
    <property type="match status" value="1"/>
</dbReference>
<dbReference type="Pfam" id="PF00651">
    <property type="entry name" value="BTB"/>
    <property type="match status" value="1"/>
</dbReference>
<name>A0A914PSY3_9BILA</name>
<dbReference type="AlphaFoldDB" id="A0A914PSY3"/>
<proteinExistence type="predicted"/>
<dbReference type="SMART" id="SM00225">
    <property type="entry name" value="BTB"/>
    <property type="match status" value="1"/>
</dbReference>
<dbReference type="InterPro" id="IPR008974">
    <property type="entry name" value="TRAF-like"/>
</dbReference>
<dbReference type="SUPFAM" id="SSF49599">
    <property type="entry name" value="TRAF domain-like"/>
    <property type="match status" value="1"/>
</dbReference>
<sequence>MFRERTNECQIHMKWRIKEDDVRNIQGQSIESKTFKANAPSIKYFLSLYPNGRNNSEANSVKLDVHFDFPKFFVITASFSIAVKSASKKLKFTDVTFVTGGNGSQGASICNRDELFSLEKKFFVNGFMEIEFEGTLKASGIKRKAPESLSLTQALWEADDKDVTIVVGEQELKVHKWILCVKSSVFKAELNSGMKEALENKITITDFSFETVEIFLHYCYERCIYNLITEGNASELLHFADKYNIELLHYRIQTALFGKIGTANVVKFANMSVTSSAHELQEDCVCFLLNAINVITVG</sequence>
<dbReference type="PROSITE" id="PS50097">
    <property type="entry name" value="BTB"/>
    <property type="match status" value="1"/>
</dbReference>
<organism evidence="2 3">
    <name type="scientific">Panagrolaimus davidi</name>
    <dbReference type="NCBI Taxonomy" id="227884"/>
    <lineage>
        <taxon>Eukaryota</taxon>
        <taxon>Metazoa</taxon>
        <taxon>Ecdysozoa</taxon>
        <taxon>Nematoda</taxon>
        <taxon>Chromadorea</taxon>
        <taxon>Rhabditida</taxon>
        <taxon>Tylenchina</taxon>
        <taxon>Panagrolaimomorpha</taxon>
        <taxon>Panagrolaimoidea</taxon>
        <taxon>Panagrolaimidae</taxon>
        <taxon>Panagrolaimus</taxon>
    </lineage>
</organism>
<dbReference type="SUPFAM" id="SSF54695">
    <property type="entry name" value="POZ domain"/>
    <property type="match status" value="1"/>
</dbReference>
<keyword evidence="2" id="KW-1185">Reference proteome</keyword>
<evidence type="ECO:0000313" key="3">
    <source>
        <dbReference type="WBParaSite" id="PDA_v2.g21793.t1"/>
    </source>
</evidence>
<dbReference type="InterPro" id="IPR000210">
    <property type="entry name" value="BTB/POZ_dom"/>
</dbReference>
<dbReference type="WBParaSite" id="PDA_v2.g21793.t1">
    <property type="protein sequence ID" value="PDA_v2.g21793.t1"/>
    <property type="gene ID" value="PDA_v2.g21793"/>
</dbReference>
<reference evidence="3" key="1">
    <citation type="submission" date="2022-11" db="UniProtKB">
        <authorList>
            <consortium name="WormBaseParasite"/>
        </authorList>
    </citation>
    <scope>IDENTIFICATION</scope>
</reference>
<accession>A0A914PSY3</accession>